<name>A0AAN8T858_SOLBU</name>
<protein>
    <submittedName>
        <fullName evidence="2">Uncharacterized protein</fullName>
    </submittedName>
</protein>
<feature type="region of interest" description="Disordered" evidence="1">
    <location>
        <begin position="1"/>
        <end position="32"/>
    </location>
</feature>
<evidence type="ECO:0000313" key="3">
    <source>
        <dbReference type="Proteomes" id="UP001371456"/>
    </source>
</evidence>
<gene>
    <name evidence="2" type="ORF">RDI58_025674</name>
</gene>
<proteinExistence type="predicted"/>
<evidence type="ECO:0000256" key="1">
    <source>
        <dbReference type="SAM" id="MobiDB-lite"/>
    </source>
</evidence>
<feature type="region of interest" description="Disordered" evidence="1">
    <location>
        <begin position="120"/>
        <end position="141"/>
    </location>
</feature>
<evidence type="ECO:0000313" key="2">
    <source>
        <dbReference type="EMBL" id="KAK6778956.1"/>
    </source>
</evidence>
<dbReference type="AlphaFoldDB" id="A0AAN8T858"/>
<dbReference type="Proteomes" id="UP001371456">
    <property type="component" value="Unassembled WGS sequence"/>
</dbReference>
<accession>A0AAN8T858</accession>
<sequence>MIANFGNTKSSWRRSKSRTKQLSPSDYAATPQYPSSLEVSELSTHCMKSVTTSVFCNIEDREADFCHTVLIKPVDNVVTTGEEDEDIDRELSKNEPSLTYDLVEAKCSTEFSSALASNDTMKPVDNLQETNDKANPTEDVDPNAFFAKKLHIAQFSKEKHRSM</sequence>
<dbReference type="EMBL" id="JBANQN010000010">
    <property type="protein sequence ID" value="KAK6778956.1"/>
    <property type="molecule type" value="Genomic_DNA"/>
</dbReference>
<reference evidence="2 3" key="1">
    <citation type="submission" date="2024-02" db="EMBL/GenBank/DDBJ databases">
        <title>de novo genome assembly of Solanum bulbocastanum strain 11H21.</title>
        <authorList>
            <person name="Hosaka A.J."/>
        </authorList>
    </citation>
    <scope>NUCLEOTIDE SEQUENCE [LARGE SCALE GENOMIC DNA]</scope>
    <source>
        <tissue evidence="2">Young leaves</tissue>
    </source>
</reference>
<keyword evidence="3" id="KW-1185">Reference proteome</keyword>
<comment type="caution">
    <text evidence="2">The sequence shown here is derived from an EMBL/GenBank/DDBJ whole genome shotgun (WGS) entry which is preliminary data.</text>
</comment>
<organism evidence="2 3">
    <name type="scientific">Solanum bulbocastanum</name>
    <name type="common">Wild potato</name>
    <dbReference type="NCBI Taxonomy" id="147425"/>
    <lineage>
        <taxon>Eukaryota</taxon>
        <taxon>Viridiplantae</taxon>
        <taxon>Streptophyta</taxon>
        <taxon>Embryophyta</taxon>
        <taxon>Tracheophyta</taxon>
        <taxon>Spermatophyta</taxon>
        <taxon>Magnoliopsida</taxon>
        <taxon>eudicotyledons</taxon>
        <taxon>Gunneridae</taxon>
        <taxon>Pentapetalae</taxon>
        <taxon>asterids</taxon>
        <taxon>lamiids</taxon>
        <taxon>Solanales</taxon>
        <taxon>Solanaceae</taxon>
        <taxon>Solanoideae</taxon>
        <taxon>Solaneae</taxon>
        <taxon>Solanum</taxon>
    </lineage>
</organism>